<comment type="similarity">
    <text evidence="2">Belongs to the beta-2-microglobulin family.</text>
</comment>
<dbReference type="OrthoDB" id="9949628at2759"/>
<dbReference type="SUPFAM" id="SSF48726">
    <property type="entry name" value="Immunoglobulin"/>
    <property type="match status" value="1"/>
</dbReference>
<proteinExistence type="inferred from homology"/>
<keyword evidence="10" id="KW-1185">Reference proteome</keyword>
<dbReference type="InterPro" id="IPR003597">
    <property type="entry name" value="Ig_C1-set"/>
</dbReference>
<keyword evidence="7" id="KW-0393">Immunoglobulin domain</keyword>
<dbReference type="InterPro" id="IPR013783">
    <property type="entry name" value="Ig-like_fold"/>
</dbReference>
<dbReference type="GO" id="GO:0002474">
    <property type="term" value="P:antigen processing and presentation of peptide antigen via MHC class I"/>
    <property type="evidence" value="ECO:0007669"/>
    <property type="project" value="UniProtKB-KW"/>
</dbReference>
<feature type="domain" description="Ig-like" evidence="8">
    <location>
        <begin position="111"/>
        <end position="190"/>
    </location>
</feature>
<dbReference type="GO" id="GO:0005576">
    <property type="term" value="C:extracellular region"/>
    <property type="evidence" value="ECO:0007669"/>
    <property type="project" value="UniProtKB-SubCell"/>
</dbReference>
<dbReference type="PROSITE" id="PS50835">
    <property type="entry name" value="IG_LIKE"/>
    <property type="match status" value="1"/>
</dbReference>
<dbReference type="SMART" id="SM00407">
    <property type="entry name" value="IGc1"/>
    <property type="match status" value="1"/>
</dbReference>
<dbReference type="PROSITE" id="PS00290">
    <property type="entry name" value="IG_MHC"/>
    <property type="match status" value="1"/>
</dbReference>
<dbReference type="PANTHER" id="PTHR19944">
    <property type="entry name" value="MHC CLASS II-RELATED"/>
    <property type="match status" value="1"/>
</dbReference>
<dbReference type="AlphaFoldDB" id="A0A9Q1HN52"/>
<dbReference type="Gene3D" id="2.60.40.10">
    <property type="entry name" value="Immunoglobulins"/>
    <property type="match status" value="1"/>
</dbReference>
<evidence type="ECO:0000256" key="2">
    <source>
        <dbReference type="ARBA" id="ARBA00009564"/>
    </source>
</evidence>
<keyword evidence="5" id="KW-0964">Secreted</keyword>
<evidence type="ECO:0000313" key="9">
    <source>
        <dbReference type="EMBL" id="KAJ8249946.1"/>
    </source>
</evidence>
<dbReference type="InterPro" id="IPR050160">
    <property type="entry name" value="MHC/Immunoglobulin"/>
</dbReference>
<dbReference type="Proteomes" id="UP001152803">
    <property type="component" value="Unassembled WGS sequence"/>
</dbReference>
<dbReference type="PANTHER" id="PTHR19944:SF62">
    <property type="entry name" value="BETA-2-MICROGLOBULIN"/>
    <property type="match status" value="1"/>
</dbReference>
<evidence type="ECO:0000256" key="3">
    <source>
        <dbReference type="ARBA" id="ARBA00018767"/>
    </source>
</evidence>
<dbReference type="FunFam" id="2.60.40.10:FF:001005">
    <property type="entry name" value="Beta-2-microglobulin"/>
    <property type="match status" value="1"/>
</dbReference>
<name>A0A9Q1HN52_CONCO</name>
<dbReference type="GO" id="GO:0042612">
    <property type="term" value="C:MHC class I protein complex"/>
    <property type="evidence" value="ECO:0007669"/>
    <property type="project" value="UniProtKB-KW"/>
</dbReference>
<organism evidence="9 10">
    <name type="scientific">Conger conger</name>
    <name type="common">Conger eel</name>
    <name type="synonym">Muraena conger</name>
    <dbReference type="NCBI Taxonomy" id="82655"/>
    <lineage>
        <taxon>Eukaryota</taxon>
        <taxon>Metazoa</taxon>
        <taxon>Chordata</taxon>
        <taxon>Craniata</taxon>
        <taxon>Vertebrata</taxon>
        <taxon>Euteleostomi</taxon>
        <taxon>Actinopterygii</taxon>
        <taxon>Neopterygii</taxon>
        <taxon>Teleostei</taxon>
        <taxon>Anguilliformes</taxon>
        <taxon>Congridae</taxon>
        <taxon>Conger</taxon>
    </lineage>
</organism>
<accession>A0A9Q1HN52</accession>
<dbReference type="EMBL" id="JAFJMO010000019">
    <property type="protein sequence ID" value="KAJ8249946.1"/>
    <property type="molecule type" value="Genomic_DNA"/>
</dbReference>
<dbReference type="Pfam" id="PF07654">
    <property type="entry name" value="C1-set"/>
    <property type="match status" value="1"/>
</dbReference>
<sequence length="259" mass="29373">MSGCMKRVAVASNLKASRLPDNCGGRFVIGCEIKAGVVSLDKAALPCIQSHSRCIITEAANSRQRLFTELFFLLSFLNLTFYCFEYKMKSMLSLCALAVLLVCVNSKKNPPKVQVYSRNPGKYGEPNKLICHVSEFHPPDISIFLLKNGVEMPGAEQTDLAFEKSWQFHLTKSVVFTPQKGEEYTCQVKHHGKVHNYLWGEHRRLYFVAVGSFYAPVVVSLRCKALKRTEVDPGPLDKYHLVFHSCKQLLHFFFKINAF</sequence>
<dbReference type="InterPro" id="IPR007110">
    <property type="entry name" value="Ig-like_dom"/>
</dbReference>
<evidence type="ECO:0000313" key="10">
    <source>
        <dbReference type="Proteomes" id="UP001152803"/>
    </source>
</evidence>
<evidence type="ECO:0000256" key="6">
    <source>
        <dbReference type="ARBA" id="ARBA00022859"/>
    </source>
</evidence>
<evidence type="ECO:0000256" key="7">
    <source>
        <dbReference type="ARBA" id="ARBA00023319"/>
    </source>
</evidence>
<evidence type="ECO:0000259" key="8">
    <source>
        <dbReference type="PROSITE" id="PS50835"/>
    </source>
</evidence>
<gene>
    <name evidence="9" type="ORF">COCON_G00231620</name>
</gene>
<evidence type="ECO:0000256" key="1">
    <source>
        <dbReference type="ARBA" id="ARBA00004613"/>
    </source>
</evidence>
<keyword evidence="4" id="KW-0490">MHC I</keyword>
<reference evidence="9" key="1">
    <citation type="journal article" date="2023" name="Science">
        <title>Genome structures resolve the early diversification of teleost fishes.</title>
        <authorList>
            <person name="Parey E."/>
            <person name="Louis A."/>
            <person name="Montfort J."/>
            <person name="Bouchez O."/>
            <person name="Roques C."/>
            <person name="Iampietro C."/>
            <person name="Lluch J."/>
            <person name="Castinel A."/>
            <person name="Donnadieu C."/>
            <person name="Desvignes T."/>
            <person name="Floi Bucao C."/>
            <person name="Jouanno E."/>
            <person name="Wen M."/>
            <person name="Mejri S."/>
            <person name="Dirks R."/>
            <person name="Jansen H."/>
            <person name="Henkel C."/>
            <person name="Chen W.J."/>
            <person name="Zahm M."/>
            <person name="Cabau C."/>
            <person name="Klopp C."/>
            <person name="Thompson A.W."/>
            <person name="Robinson-Rechavi M."/>
            <person name="Braasch I."/>
            <person name="Lecointre G."/>
            <person name="Bobe J."/>
            <person name="Postlethwait J.H."/>
            <person name="Berthelot C."/>
            <person name="Roest Crollius H."/>
            <person name="Guiguen Y."/>
        </authorList>
    </citation>
    <scope>NUCLEOTIDE SEQUENCE</scope>
    <source>
        <strain evidence="9">Concon-B</strain>
    </source>
</reference>
<keyword evidence="6" id="KW-0391">Immunity</keyword>
<dbReference type="InterPro" id="IPR003006">
    <property type="entry name" value="Ig/MHC_CS"/>
</dbReference>
<evidence type="ECO:0000256" key="4">
    <source>
        <dbReference type="ARBA" id="ARBA00022451"/>
    </source>
</evidence>
<comment type="subcellular location">
    <subcellularLocation>
        <location evidence="1">Secreted</location>
    </subcellularLocation>
</comment>
<comment type="caution">
    <text evidence="9">The sequence shown here is derived from an EMBL/GenBank/DDBJ whole genome shotgun (WGS) entry which is preliminary data.</text>
</comment>
<dbReference type="InterPro" id="IPR036179">
    <property type="entry name" value="Ig-like_dom_sf"/>
</dbReference>
<evidence type="ECO:0000256" key="5">
    <source>
        <dbReference type="ARBA" id="ARBA00022525"/>
    </source>
</evidence>
<dbReference type="GO" id="GO:0010038">
    <property type="term" value="P:response to metal ion"/>
    <property type="evidence" value="ECO:0007669"/>
    <property type="project" value="UniProtKB-ARBA"/>
</dbReference>
<protein>
    <recommendedName>
        <fullName evidence="3">Beta-2-microglobulin</fullName>
    </recommendedName>
</protein>